<feature type="transmembrane region" description="Helical" evidence="13">
    <location>
        <begin position="215"/>
        <end position="243"/>
    </location>
</feature>
<gene>
    <name evidence="14" type="ORF">NQ315_008099</name>
</gene>
<keyword evidence="10 13" id="KW-0472">Membrane</keyword>
<evidence type="ECO:0000256" key="6">
    <source>
        <dbReference type="ARBA" id="ARBA00022679"/>
    </source>
</evidence>
<feature type="transmembrane region" description="Helical" evidence="13">
    <location>
        <begin position="12"/>
        <end position="29"/>
    </location>
</feature>
<evidence type="ECO:0000256" key="3">
    <source>
        <dbReference type="ARBA" id="ARBA00009140"/>
    </source>
</evidence>
<comment type="subcellular location">
    <subcellularLocation>
        <location evidence="13">Endoplasmic reticulum membrane</location>
        <topology evidence="13">Multi-pass membrane protein</topology>
    </subcellularLocation>
    <subcellularLocation>
        <location evidence="2">Membrane</location>
        <topology evidence="2">Multi-pass membrane protein</topology>
    </subcellularLocation>
</comment>
<dbReference type="Gene3D" id="1.20.120.1630">
    <property type="match status" value="1"/>
</dbReference>
<dbReference type="Pfam" id="PF04140">
    <property type="entry name" value="ICMT"/>
    <property type="match status" value="1"/>
</dbReference>
<keyword evidence="15" id="KW-1185">Reference proteome</keyword>
<name>A0AAV8VVN2_9CUCU</name>
<evidence type="ECO:0000256" key="1">
    <source>
        <dbReference type="ARBA" id="ARBA00001450"/>
    </source>
</evidence>
<evidence type="ECO:0000256" key="7">
    <source>
        <dbReference type="ARBA" id="ARBA00022691"/>
    </source>
</evidence>
<dbReference type="InterPro" id="IPR025770">
    <property type="entry name" value="PPMT_MeTrfase"/>
</dbReference>
<protein>
    <recommendedName>
        <fullName evidence="12 13">Protein-S-isoprenylcysteine O-methyltransferase</fullName>
        <ecNumber evidence="4 13">2.1.1.100</ecNumber>
    </recommendedName>
</protein>
<dbReference type="EMBL" id="JANEYG010000026">
    <property type="protein sequence ID" value="KAJ8918403.1"/>
    <property type="molecule type" value="Genomic_DNA"/>
</dbReference>
<feature type="transmembrane region" description="Helical" evidence="13">
    <location>
        <begin position="155"/>
        <end position="172"/>
    </location>
</feature>
<keyword evidence="8 13" id="KW-0812">Transmembrane</keyword>
<evidence type="ECO:0000256" key="2">
    <source>
        <dbReference type="ARBA" id="ARBA00004141"/>
    </source>
</evidence>
<comment type="catalytic activity">
    <reaction evidence="1 13">
        <text>[protein]-C-terminal S-[(2E,6E)-farnesyl]-L-cysteine + S-adenosyl-L-methionine = [protein]-C-terminal S-[(2E,6E)-farnesyl]-L-cysteine methyl ester + S-adenosyl-L-homocysteine</text>
        <dbReference type="Rhea" id="RHEA:21672"/>
        <dbReference type="Rhea" id="RHEA-COMP:12125"/>
        <dbReference type="Rhea" id="RHEA-COMP:12126"/>
        <dbReference type="ChEBI" id="CHEBI:57856"/>
        <dbReference type="ChEBI" id="CHEBI:59789"/>
        <dbReference type="ChEBI" id="CHEBI:90510"/>
        <dbReference type="ChEBI" id="CHEBI:90511"/>
        <dbReference type="EC" id="2.1.1.100"/>
    </reaction>
</comment>
<keyword evidence="7 13" id="KW-0949">S-adenosyl-L-methionine</keyword>
<dbReference type="PROSITE" id="PS51564">
    <property type="entry name" value="SAM_ICMT"/>
    <property type="match status" value="1"/>
</dbReference>
<dbReference type="GO" id="GO:0032259">
    <property type="term" value="P:methylation"/>
    <property type="evidence" value="ECO:0007669"/>
    <property type="project" value="UniProtKB-KW"/>
</dbReference>
<dbReference type="Proteomes" id="UP001159042">
    <property type="component" value="Unassembled WGS sequence"/>
</dbReference>
<evidence type="ECO:0000256" key="8">
    <source>
        <dbReference type="ARBA" id="ARBA00022692"/>
    </source>
</evidence>
<evidence type="ECO:0000313" key="14">
    <source>
        <dbReference type="EMBL" id="KAJ8918403.1"/>
    </source>
</evidence>
<dbReference type="EC" id="2.1.1.100" evidence="4 13"/>
<comment type="similarity">
    <text evidence="3 13">Belongs to the class VI-like SAM-binding methyltransferase superfamily. Isoprenylcysteine carboxyl methyltransferase family.</text>
</comment>
<evidence type="ECO:0000256" key="9">
    <source>
        <dbReference type="ARBA" id="ARBA00022989"/>
    </source>
</evidence>
<dbReference type="AlphaFoldDB" id="A0AAV8VVN2"/>
<dbReference type="GO" id="GO:0005789">
    <property type="term" value="C:endoplasmic reticulum membrane"/>
    <property type="evidence" value="ECO:0007669"/>
    <property type="project" value="UniProtKB-SubCell"/>
</dbReference>
<feature type="transmembrane region" description="Helical" evidence="13">
    <location>
        <begin position="91"/>
        <end position="113"/>
    </location>
</feature>
<evidence type="ECO:0000256" key="11">
    <source>
        <dbReference type="ARBA" id="ARBA00023572"/>
    </source>
</evidence>
<organism evidence="14 15">
    <name type="scientific">Exocentrus adspersus</name>
    <dbReference type="NCBI Taxonomy" id="1586481"/>
    <lineage>
        <taxon>Eukaryota</taxon>
        <taxon>Metazoa</taxon>
        <taxon>Ecdysozoa</taxon>
        <taxon>Arthropoda</taxon>
        <taxon>Hexapoda</taxon>
        <taxon>Insecta</taxon>
        <taxon>Pterygota</taxon>
        <taxon>Neoptera</taxon>
        <taxon>Endopterygota</taxon>
        <taxon>Coleoptera</taxon>
        <taxon>Polyphaga</taxon>
        <taxon>Cucujiformia</taxon>
        <taxon>Chrysomeloidea</taxon>
        <taxon>Cerambycidae</taxon>
        <taxon>Lamiinae</taxon>
        <taxon>Acanthocinini</taxon>
        <taxon>Exocentrus</taxon>
    </lineage>
</organism>
<evidence type="ECO:0000256" key="13">
    <source>
        <dbReference type="RuleBase" id="RU362022"/>
    </source>
</evidence>
<dbReference type="PANTHER" id="PTHR12714">
    <property type="entry name" value="PROTEIN-S ISOPRENYLCYSTEINE O-METHYLTRANSFERASE"/>
    <property type="match status" value="1"/>
</dbReference>
<reference evidence="14 15" key="1">
    <citation type="journal article" date="2023" name="Insect Mol. Biol.">
        <title>Genome sequencing provides insights into the evolution of gene families encoding plant cell wall-degrading enzymes in longhorned beetles.</title>
        <authorList>
            <person name="Shin N.R."/>
            <person name="Okamura Y."/>
            <person name="Kirsch R."/>
            <person name="Pauchet Y."/>
        </authorList>
    </citation>
    <scope>NUCLEOTIDE SEQUENCE [LARGE SCALE GENOMIC DNA]</scope>
    <source>
        <strain evidence="14">EAD_L_NR</strain>
    </source>
</reference>
<evidence type="ECO:0000256" key="12">
    <source>
        <dbReference type="ARBA" id="ARBA00023656"/>
    </source>
</evidence>
<feature type="transmembrane region" description="Helical" evidence="13">
    <location>
        <begin position="64"/>
        <end position="85"/>
    </location>
</feature>
<keyword evidence="9 13" id="KW-1133">Transmembrane helix</keyword>
<dbReference type="GO" id="GO:0004671">
    <property type="term" value="F:protein C-terminal S-isoprenylcysteine carboxyl O-methyltransferase activity"/>
    <property type="evidence" value="ECO:0007669"/>
    <property type="project" value="UniProtKB-EC"/>
</dbReference>
<evidence type="ECO:0000256" key="5">
    <source>
        <dbReference type="ARBA" id="ARBA00022603"/>
    </source>
</evidence>
<dbReference type="PANTHER" id="PTHR12714:SF9">
    <property type="entry name" value="PROTEIN-S-ISOPRENYLCYSTEINE O-METHYLTRANSFERASE"/>
    <property type="match status" value="1"/>
</dbReference>
<feature type="transmembrane region" description="Helical" evidence="13">
    <location>
        <begin position="35"/>
        <end position="57"/>
    </location>
</feature>
<keyword evidence="5 13" id="KW-0489">Methyltransferase</keyword>
<accession>A0AAV8VVN2</accession>
<evidence type="ECO:0000256" key="4">
    <source>
        <dbReference type="ARBA" id="ARBA00012151"/>
    </source>
</evidence>
<evidence type="ECO:0000313" key="15">
    <source>
        <dbReference type="Proteomes" id="UP001159042"/>
    </source>
</evidence>
<dbReference type="InterPro" id="IPR007269">
    <property type="entry name" value="ICMT_MeTrfase"/>
</dbReference>
<sequence>MFSSETKIALESFFVSLSVILIISGVNIYTNNTSLSTNVVVYSTVAVLTCVLLKLVFKGNSFQIALRASFLGTVFALGIYLGLVAPAHICIFGVYMCVMAFFHFSEFVAIAIVQPKQVSVDSFVINHSPQYTVAAITSWLEFFVESYLFPGMKQIVWVSNIGLLICIGGEILRKLSMFTAGTSFHHLVQCEKSKDHVLVTHGVYSWFRHPSYVGWFYWSIGTQILLLNPLCVPAYAVASWLFFKSRVYIEEITLLNFFGQNYCDYQQKVGTGLPFIEGYRI</sequence>
<proteinExistence type="inferred from homology"/>
<evidence type="ECO:0000256" key="10">
    <source>
        <dbReference type="ARBA" id="ARBA00023136"/>
    </source>
</evidence>
<comment type="caution">
    <text evidence="14">The sequence shown here is derived from an EMBL/GenBank/DDBJ whole genome shotgun (WGS) entry which is preliminary data.</text>
</comment>
<comment type="function">
    <text evidence="11">Catalyzes the post-translational methylation of isoprenylated C-terminal cysteine residues.</text>
</comment>
<keyword evidence="13" id="KW-0256">Endoplasmic reticulum</keyword>
<keyword evidence="6" id="KW-0808">Transferase</keyword>